<dbReference type="AlphaFoldDB" id="A0A380QL97"/>
<accession>A0A380QL97</accession>
<dbReference type="RefSeq" id="WP_050777619.1">
    <property type="nucleotide sequence ID" value="NZ_CABIHT010000069.1"/>
</dbReference>
<dbReference type="GeneID" id="66879280"/>
<evidence type="ECO:0008006" key="3">
    <source>
        <dbReference type="Google" id="ProtNLM"/>
    </source>
</evidence>
<sequence>MRLSNWSLLCGGVISMLLIAPIPQARSAPLFDSITITLEATFTMPPCEIDVPPVVHLGSISYGEKRYRPVTLTVNCTSAARSEIYAQTAGLLVSGTTDTTAMTGADALTHFWLEENGKKIKLNGETNTTDSGFCAGTDSRTCTLTPATQVGVAAQEGERSAVIKFNVRYKA</sequence>
<name>A0A380QL97_YERRU</name>
<dbReference type="Proteomes" id="UP000255169">
    <property type="component" value="Unassembled WGS sequence"/>
</dbReference>
<dbReference type="EMBL" id="UHJG01000001">
    <property type="protein sequence ID" value="SUP99328.1"/>
    <property type="molecule type" value="Genomic_DNA"/>
</dbReference>
<proteinExistence type="predicted"/>
<evidence type="ECO:0000313" key="1">
    <source>
        <dbReference type="EMBL" id="SUP99328.1"/>
    </source>
</evidence>
<dbReference type="OrthoDB" id="6638411at2"/>
<dbReference type="SUPFAM" id="SSF49401">
    <property type="entry name" value="Bacterial adhesins"/>
    <property type="match status" value="1"/>
</dbReference>
<protein>
    <recommendedName>
        <fullName evidence="3">Fimbrial protein</fullName>
    </recommendedName>
</protein>
<dbReference type="InterPro" id="IPR008966">
    <property type="entry name" value="Adhesion_dom_sf"/>
</dbReference>
<organism evidence="1 2">
    <name type="scientific">Yersinia ruckeri</name>
    <dbReference type="NCBI Taxonomy" id="29486"/>
    <lineage>
        <taxon>Bacteria</taxon>
        <taxon>Pseudomonadati</taxon>
        <taxon>Pseudomonadota</taxon>
        <taxon>Gammaproteobacteria</taxon>
        <taxon>Enterobacterales</taxon>
        <taxon>Yersiniaceae</taxon>
        <taxon>Yersinia</taxon>
    </lineage>
</organism>
<evidence type="ECO:0000313" key="2">
    <source>
        <dbReference type="Proteomes" id="UP000255169"/>
    </source>
</evidence>
<keyword evidence="2" id="KW-1185">Reference proteome</keyword>
<gene>
    <name evidence="1" type="ORF">NCTC10476_00558</name>
</gene>
<reference evidence="1 2" key="1">
    <citation type="submission" date="2018-06" db="EMBL/GenBank/DDBJ databases">
        <authorList>
            <consortium name="Pathogen Informatics"/>
            <person name="Doyle S."/>
        </authorList>
    </citation>
    <scope>NUCLEOTIDE SEQUENCE [LARGE SCALE GENOMIC DNA]</scope>
    <source>
        <strain evidence="1 2">NCTC10476</strain>
    </source>
</reference>